<dbReference type="OrthoDB" id="784140at2759"/>
<gene>
    <name evidence="8" type="ORF">NAV_LOCUS3683</name>
</gene>
<keyword evidence="3 7" id="KW-0812">Transmembrane</keyword>
<dbReference type="InterPro" id="IPR019395">
    <property type="entry name" value="Transmembrane_161A/B"/>
</dbReference>
<reference evidence="8 9" key="1">
    <citation type="submission" date="2018-08" db="EMBL/GenBank/DDBJ databases">
        <authorList>
            <person name="Laetsch R D."/>
            <person name="Stevens L."/>
            <person name="Kumar S."/>
            <person name="Blaxter L. M."/>
        </authorList>
    </citation>
    <scope>NUCLEOTIDE SEQUENCE [LARGE SCALE GENOMIC DNA]</scope>
</reference>
<evidence type="ECO:0000256" key="5">
    <source>
        <dbReference type="ARBA" id="ARBA00023136"/>
    </source>
</evidence>
<protein>
    <submittedName>
        <fullName evidence="8">Uncharacterized protein</fullName>
    </submittedName>
</protein>
<evidence type="ECO:0000256" key="3">
    <source>
        <dbReference type="ARBA" id="ARBA00022692"/>
    </source>
</evidence>
<dbReference type="GO" id="GO:0016020">
    <property type="term" value="C:membrane"/>
    <property type="evidence" value="ECO:0007669"/>
    <property type="project" value="UniProtKB-SubCell"/>
</dbReference>
<evidence type="ECO:0000256" key="2">
    <source>
        <dbReference type="ARBA" id="ARBA00009706"/>
    </source>
</evidence>
<feature type="transmembrane region" description="Helical" evidence="7">
    <location>
        <begin position="24"/>
        <end position="44"/>
    </location>
</feature>
<feature type="transmembrane region" description="Helical" evidence="7">
    <location>
        <begin position="56"/>
        <end position="75"/>
    </location>
</feature>
<dbReference type="STRING" id="6277.A0A498SFU0"/>
<dbReference type="AlphaFoldDB" id="A0A498SFU0"/>
<feature type="transmembrane region" description="Helical" evidence="7">
    <location>
        <begin position="248"/>
        <end position="272"/>
    </location>
</feature>
<feature type="transmembrane region" description="Helical" evidence="7">
    <location>
        <begin position="113"/>
        <end position="135"/>
    </location>
</feature>
<accession>A0A498SFU0</accession>
<comment type="subcellular location">
    <subcellularLocation>
        <location evidence="1">Membrane</location>
        <topology evidence="1">Multi-pass membrane protein</topology>
    </subcellularLocation>
</comment>
<sequence>MELNLMTIPVNIADLQHLQFYETFMWSAEFLGFTLALTLIAATYFTSNVAIGERNLVISIASLFFLFALMLIMFAERLFDTPLNEAFDSLKNATAKFMAESRVPGYMSEHSPLLFFISLAIMLAFFAALLVFPGFRYARMYSDVVKDAEQPLDRMLYHFTFMSQFLALFLYSHPVKNYLVYGPKRLLNESQMDIMRVYTVILTALLRLLLYRPHLQSFLNQSLIILSKINRESGWIKTSVLQMKIQRYFYFFNVAALHYFVPPLLPMLYALILKTTCGISWTGMSDEAIHSQMLSAIPTGSLRALLNATVHRGLWSILIVASLGTNAAFALMGLIYAHRFEWS</sequence>
<evidence type="ECO:0000256" key="4">
    <source>
        <dbReference type="ARBA" id="ARBA00022989"/>
    </source>
</evidence>
<feature type="transmembrane region" description="Helical" evidence="7">
    <location>
        <begin position="156"/>
        <end position="174"/>
    </location>
</feature>
<dbReference type="PANTHER" id="PTHR13624:SF6">
    <property type="entry name" value="EMEI"/>
    <property type="match status" value="1"/>
</dbReference>
<dbReference type="EMBL" id="UPTC01000488">
    <property type="protein sequence ID" value="VBB28854.1"/>
    <property type="molecule type" value="Genomic_DNA"/>
</dbReference>
<organism evidence="8 9">
    <name type="scientific">Acanthocheilonema viteae</name>
    <name type="common">Filarial nematode worm</name>
    <name type="synonym">Dipetalonema viteae</name>
    <dbReference type="NCBI Taxonomy" id="6277"/>
    <lineage>
        <taxon>Eukaryota</taxon>
        <taxon>Metazoa</taxon>
        <taxon>Ecdysozoa</taxon>
        <taxon>Nematoda</taxon>
        <taxon>Chromadorea</taxon>
        <taxon>Rhabditida</taxon>
        <taxon>Spirurina</taxon>
        <taxon>Spiruromorpha</taxon>
        <taxon>Filarioidea</taxon>
        <taxon>Onchocercidae</taxon>
        <taxon>Acanthocheilonema</taxon>
    </lineage>
</organism>
<evidence type="ECO:0000256" key="7">
    <source>
        <dbReference type="SAM" id="Phobius"/>
    </source>
</evidence>
<dbReference type="Proteomes" id="UP000276991">
    <property type="component" value="Unassembled WGS sequence"/>
</dbReference>
<keyword evidence="4 7" id="KW-1133">Transmembrane helix</keyword>
<keyword evidence="6" id="KW-0325">Glycoprotein</keyword>
<keyword evidence="5 7" id="KW-0472">Membrane</keyword>
<proteinExistence type="inferred from homology"/>
<feature type="transmembrane region" description="Helical" evidence="7">
    <location>
        <begin position="314"/>
        <end position="337"/>
    </location>
</feature>
<comment type="similarity">
    <text evidence="2">Belongs to the TMEM161 family.</text>
</comment>
<evidence type="ECO:0000313" key="8">
    <source>
        <dbReference type="EMBL" id="VBB28854.1"/>
    </source>
</evidence>
<keyword evidence="9" id="KW-1185">Reference proteome</keyword>
<evidence type="ECO:0000256" key="1">
    <source>
        <dbReference type="ARBA" id="ARBA00004141"/>
    </source>
</evidence>
<name>A0A498SFU0_ACAVI</name>
<evidence type="ECO:0000256" key="6">
    <source>
        <dbReference type="ARBA" id="ARBA00023180"/>
    </source>
</evidence>
<dbReference type="PANTHER" id="PTHR13624">
    <property type="entry name" value="RE42071P"/>
    <property type="match status" value="1"/>
</dbReference>
<evidence type="ECO:0000313" key="9">
    <source>
        <dbReference type="Proteomes" id="UP000276991"/>
    </source>
</evidence>
<dbReference type="Pfam" id="PF10268">
    <property type="entry name" value="Tmemb_161AB"/>
    <property type="match status" value="1"/>
</dbReference>
<feature type="transmembrane region" description="Helical" evidence="7">
    <location>
        <begin position="194"/>
        <end position="211"/>
    </location>
</feature>